<evidence type="ECO:0000259" key="1">
    <source>
        <dbReference type="Pfam" id="PF01381"/>
    </source>
</evidence>
<reference evidence="2 3" key="1">
    <citation type="submission" date="2016-02" db="EMBL/GenBank/DDBJ databases">
        <authorList>
            <person name="Wen L."/>
            <person name="He K."/>
            <person name="Yang H."/>
        </authorList>
    </citation>
    <scope>NUCLEOTIDE SEQUENCE [LARGE SCALE GENOMIC DNA]</scope>
    <source>
        <strain evidence="2 3">GED7880</strain>
    </source>
</reference>
<dbReference type="PATRIC" id="fig|28125.4.peg.664"/>
<comment type="caution">
    <text evidence="2">The sequence shown here is derived from an EMBL/GenBank/DDBJ whole genome shotgun (WGS) entry which is preliminary data.</text>
</comment>
<sequence>MSEVSGVNRAQLAKIERATSSVSVGVLERILEPLGYEVCITKKQII</sequence>
<dbReference type="AlphaFoldDB" id="A0A137SZT0"/>
<gene>
    <name evidence="2" type="ORF">HMPREF3202_00679</name>
</gene>
<proteinExistence type="predicted"/>
<dbReference type="InterPro" id="IPR010982">
    <property type="entry name" value="Lambda_DNA-bd_dom_sf"/>
</dbReference>
<protein>
    <submittedName>
        <fullName evidence="2">Toxin-antitoxin system, antitoxin component, Xre domain protein</fullName>
    </submittedName>
</protein>
<dbReference type="SUPFAM" id="SSF47413">
    <property type="entry name" value="lambda repressor-like DNA-binding domains"/>
    <property type="match status" value="1"/>
</dbReference>
<dbReference type="Proteomes" id="UP000070093">
    <property type="component" value="Unassembled WGS sequence"/>
</dbReference>
<organism evidence="2 3">
    <name type="scientific">Prevotella bivia</name>
    <dbReference type="NCBI Taxonomy" id="28125"/>
    <lineage>
        <taxon>Bacteria</taxon>
        <taxon>Pseudomonadati</taxon>
        <taxon>Bacteroidota</taxon>
        <taxon>Bacteroidia</taxon>
        <taxon>Bacteroidales</taxon>
        <taxon>Prevotellaceae</taxon>
        <taxon>Prevotella</taxon>
    </lineage>
</organism>
<dbReference type="EMBL" id="LTAG01000025">
    <property type="protein sequence ID" value="KXO17917.1"/>
    <property type="molecule type" value="Genomic_DNA"/>
</dbReference>
<name>A0A137SZT0_9BACT</name>
<dbReference type="Pfam" id="PF01381">
    <property type="entry name" value="HTH_3"/>
    <property type="match status" value="1"/>
</dbReference>
<feature type="domain" description="HTH cro/C1-type" evidence="1">
    <location>
        <begin position="2"/>
        <end position="37"/>
    </location>
</feature>
<dbReference type="InterPro" id="IPR001387">
    <property type="entry name" value="Cro/C1-type_HTH"/>
</dbReference>
<evidence type="ECO:0000313" key="2">
    <source>
        <dbReference type="EMBL" id="KXO17917.1"/>
    </source>
</evidence>
<evidence type="ECO:0000313" key="3">
    <source>
        <dbReference type="Proteomes" id="UP000070093"/>
    </source>
</evidence>
<accession>A0A137SZT0</accession>
<dbReference type="GO" id="GO:0003677">
    <property type="term" value="F:DNA binding"/>
    <property type="evidence" value="ECO:0007669"/>
    <property type="project" value="InterPro"/>
</dbReference>